<name>A0A814VL48_9BILA</name>
<dbReference type="Proteomes" id="UP000663891">
    <property type="component" value="Unassembled WGS sequence"/>
</dbReference>
<evidence type="ECO:0000256" key="1">
    <source>
        <dbReference type="ARBA" id="ARBA00004370"/>
    </source>
</evidence>
<reference evidence="7" key="1">
    <citation type="submission" date="2021-02" db="EMBL/GenBank/DDBJ databases">
        <authorList>
            <person name="Nowell W R."/>
        </authorList>
    </citation>
    <scope>NUCLEOTIDE SEQUENCE</scope>
</reference>
<proteinExistence type="predicted"/>
<keyword evidence="3 5" id="KW-1133">Transmembrane helix</keyword>
<keyword evidence="4 5" id="KW-0472">Membrane</keyword>
<evidence type="ECO:0000313" key="9">
    <source>
        <dbReference type="Proteomes" id="UP000663891"/>
    </source>
</evidence>
<evidence type="ECO:0000256" key="4">
    <source>
        <dbReference type="ARBA" id="ARBA00023136"/>
    </source>
</evidence>
<comment type="subcellular location">
    <subcellularLocation>
        <location evidence="1">Membrane</location>
    </subcellularLocation>
</comment>
<dbReference type="InterPro" id="IPR052954">
    <property type="entry name" value="GPCR-Ligand_Int"/>
</dbReference>
<feature type="transmembrane region" description="Helical" evidence="5">
    <location>
        <begin position="244"/>
        <end position="269"/>
    </location>
</feature>
<evidence type="ECO:0000256" key="5">
    <source>
        <dbReference type="SAM" id="Phobius"/>
    </source>
</evidence>
<accession>A0A814VL48</accession>
<evidence type="ECO:0000259" key="6">
    <source>
        <dbReference type="PROSITE" id="PS50262"/>
    </source>
</evidence>
<dbReference type="GO" id="GO:0016020">
    <property type="term" value="C:membrane"/>
    <property type="evidence" value="ECO:0007669"/>
    <property type="project" value="UniProtKB-SubCell"/>
</dbReference>
<feature type="transmembrane region" description="Helical" evidence="5">
    <location>
        <begin position="179"/>
        <end position="201"/>
    </location>
</feature>
<feature type="transmembrane region" description="Helical" evidence="5">
    <location>
        <begin position="139"/>
        <end position="159"/>
    </location>
</feature>
<feature type="transmembrane region" description="Helical" evidence="5">
    <location>
        <begin position="24"/>
        <end position="44"/>
    </location>
</feature>
<keyword evidence="2 5" id="KW-0812">Transmembrane</keyword>
<feature type="transmembrane region" description="Helical" evidence="5">
    <location>
        <begin position="98"/>
        <end position="119"/>
    </location>
</feature>
<evidence type="ECO:0000256" key="2">
    <source>
        <dbReference type="ARBA" id="ARBA00022692"/>
    </source>
</evidence>
<feature type="transmembrane region" description="Helical" evidence="5">
    <location>
        <begin position="56"/>
        <end position="78"/>
    </location>
</feature>
<dbReference type="EMBL" id="CAJNON010000314">
    <property type="protein sequence ID" value="CAF1189539.1"/>
    <property type="molecule type" value="Genomic_DNA"/>
</dbReference>
<evidence type="ECO:0000313" key="7">
    <source>
        <dbReference type="EMBL" id="CAF1189539.1"/>
    </source>
</evidence>
<evidence type="ECO:0000256" key="3">
    <source>
        <dbReference type="ARBA" id="ARBA00022989"/>
    </source>
</evidence>
<dbReference type="PROSITE" id="PS50262">
    <property type="entry name" value="G_PROTEIN_RECEP_F1_2"/>
    <property type="match status" value="1"/>
</dbReference>
<comment type="caution">
    <text evidence="7">The sequence shown here is derived from an EMBL/GenBank/DDBJ whole genome shotgun (WGS) entry which is preliminary data.</text>
</comment>
<protein>
    <recommendedName>
        <fullName evidence="6">G-protein coupled receptors family 1 profile domain-containing protein</fullName>
    </recommendedName>
</protein>
<dbReference type="OrthoDB" id="10003812at2759"/>
<gene>
    <name evidence="8" type="ORF">OKA104_LOCUS7437</name>
    <name evidence="7" type="ORF">VCS650_LOCUS24969</name>
</gene>
<dbReference type="AlphaFoldDB" id="A0A814VL48"/>
<dbReference type="PANTHER" id="PTHR46641:SF2">
    <property type="entry name" value="FMRFAMIDE RECEPTOR"/>
    <property type="match status" value="1"/>
</dbReference>
<evidence type="ECO:0000313" key="8">
    <source>
        <dbReference type="EMBL" id="CAF3617325.1"/>
    </source>
</evidence>
<feature type="transmembrane region" description="Helical" evidence="5">
    <location>
        <begin position="289"/>
        <end position="308"/>
    </location>
</feature>
<organism evidence="7 9">
    <name type="scientific">Adineta steineri</name>
    <dbReference type="NCBI Taxonomy" id="433720"/>
    <lineage>
        <taxon>Eukaryota</taxon>
        <taxon>Metazoa</taxon>
        <taxon>Spiralia</taxon>
        <taxon>Gnathifera</taxon>
        <taxon>Rotifera</taxon>
        <taxon>Eurotatoria</taxon>
        <taxon>Bdelloidea</taxon>
        <taxon>Adinetida</taxon>
        <taxon>Adinetidae</taxon>
        <taxon>Adineta</taxon>
    </lineage>
</organism>
<dbReference type="EMBL" id="CAJOAY010000286">
    <property type="protein sequence ID" value="CAF3617325.1"/>
    <property type="molecule type" value="Genomic_DNA"/>
</dbReference>
<dbReference type="SUPFAM" id="SSF81321">
    <property type="entry name" value="Family A G protein-coupled receptor-like"/>
    <property type="match status" value="1"/>
</dbReference>
<dbReference type="Proteomes" id="UP000663881">
    <property type="component" value="Unassembled WGS sequence"/>
</dbReference>
<dbReference type="PANTHER" id="PTHR46641">
    <property type="entry name" value="FMRFAMIDE RECEPTOR-RELATED"/>
    <property type="match status" value="1"/>
</dbReference>
<dbReference type="InterPro" id="IPR017452">
    <property type="entry name" value="GPCR_Rhodpsn_7TM"/>
</dbReference>
<sequence length="358" mass="41788">MSNTTAINLYIANLNSLQNNILRYTYIIIFIAGNIGCFLNILIFTRQNYRQLSCSYYILASTFIDLILINFIILLRILNTFNIDPTQTSLIICKIRMYIAQAAGVLIRIFIVLACIDRWAMTSRVVKRRAFTNMKIPKILIPSVIIAWCLITMHVPFYQDIVNHRCIITSTNYTTFYNIFNAFISGLIIPMLMIIFSLLTVRNVRHLQQRVHARVQILVTTNVNEQTVQPQAINKKSYDYQLSFMILIQECVYIISNLPFVVYSFYIAITSSWSKPILQTTIETFSMNIIYALLYLNFSSTFYIYTIASHTFRKDLKQLLSYNRFRSILFGNRQNIEDVSFTQDQIRMRTRTATVNMP</sequence>
<feature type="domain" description="G-protein coupled receptors family 1 profile" evidence="6">
    <location>
        <begin position="36"/>
        <end position="305"/>
    </location>
</feature>
<dbReference type="Gene3D" id="1.20.1070.10">
    <property type="entry name" value="Rhodopsin 7-helix transmembrane proteins"/>
    <property type="match status" value="1"/>
</dbReference>